<dbReference type="Gene3D" id="3.90.870.10">
    <property type="entry name" value="DHBP synthase"/>
    <property type="match status" value="1"/>
</dbReference>
<evidence type="ECO:0000313" key="15">
    <source>
        <dbReference type="EMBL" id="TFJ99962.1"/>
    </source>
</evidence>
<feature type="transmembrane region" description="Helical" evidence="13">
    <location>
        <begin position="315"/>
        <end position="333"/>
    </location>
</feature>
<gene>
    <name evidence="15" type="ORF">DR999_PMT17952</name>
</gene>
<organism evidence="15 16">
    <name type="scientific">Platysternon megacephalum</name>
    <name type="common">big-headed turtle</name>
    <dbReference type="NCBI Taxonomy" id="55544"/>
    <lineage>
        <taxon>Eukaryota</taxon>
        <taxon>Metazoa</taxon>
        <taxon>Chordata</taxon>
        <taxon>Craniata</taxon>
        <taxon>Vertebrata</taxon>
        <taxon>Euteleostomi</taxon>
        <taxon>Archelosauria</taxon>
        <taxon>Testudinata</taxon>
        <taxon>Testudines</taxon>
        <taxon>Cryptodira</taxon>
        <taxon>Durocryptodira</taxon>
        <taxon>Testudinoidea</taxon>
        <taxon>Platysternidae</taxon>
        <taxon>Platysternon</taxon>
    </lineage>
</organism>
<dbReference type="InterPro" id="IPR050156">
    <property type="entry name" value="TC-AMP_synthase_SUA5"/>
</dbReference>
<dbReference type="InterPro" id="IPR017945">
    <property type="entry name" value="DHBP_synth_RibB-like_a/b_dom"/>
</dbReference>
<dbReference type="GO" id="GO:0006450">
    <property type="term" value="P:regulation of translational fidelity"/>
    <property type="evidence" value="ECO:0007669"/>
    <property type="project" value="TreeGrafter"/>
</dbReference>
<evidence type="ECO:0000259" key="14">
    <source>
        <dbReference type="PROSITE" id="PS51163"/>
    </source>
</evidence>
<dbReference type="EC" id="2.7.7.87" evidence="5"/>
<feature type="transmembrane region" description="Helical" evidence="13">
    <location>
        <begin position="132"/>
        <end position="150"/>
    </location>
</feature>
<comment type="caution">
    <text evidence="15">The sequence shown here is derived from an EMBL/GenBank/DDBJ whole genome shotgun (WGS) entry which is preliminary data.</text>
</comment>
<evidence type="ECO:0000256" key="13">
    <source>
        <dbReference type="SAM" id="Phobius"/>
    </source>
</evidence>
<dbReference type="InterPro" id="IPR000791">
    <property type="entry name" value="Gpr1/Fun34/SatP-like"/>
</dbReference>
<dbReference type="PANTHER" id="PTHR17490">
    <property type="entry name" value="SUA5"/>
    <property type="match status" value="1"/>
</dbReference>
<dbReference type="FunFam" id="3.90.870.10:FF:000010">
    <property type="entry name" value="Si:ch211-153b23.4"/>
    <property type="match status" value="1"/>
</dbReference>
<keyword evidence="7" id="KW-0963">Cytoplasm</keyword>
<evidence type="ECO:0000256" key="3">
    <source>
        <dbReference type="ARBA" id="ARBA00005587"/>
    </source>
</evidence>
<comment type="subcellular location">
    <subcellularLocation>
        <location evidence="2">Cytoplasm</location>
    </subcellularLocation>
    <subcellularLocation>
        <location evidence="1">Membrane</location>
        <topology evidence="1">Multi-pass membrane protein</topology>
    </subcellularLocation>
</comment>
<evidence type="ECO:0000256" key="2">
    <source>
        <dbReference type="ARBA" id="ARBA00004496"/>
    </source>
</evidence>
<feature type="transmembrane region" description="Helical" evidence="13">
    <location>
        <begin position="278"/>
        <end position="300"/>
    </location>
</feature>
<dbReference type="AlphaFoldDB" id="A0A4D9DY90"/>
<comment type="similarity">
    <text evidence="3">Belongs to the acetate uptake transporter (AceTr) (TC 2.A.96) family.</text>
</comment>
<dbReference type="GO" id="GO:0005737">
    <property type="term" value="C:cytoplasm"/>
    <property type="evidence" value="ECO:0007669"/>
    <property type="project" value="UniProtKB-SubCell"/>
</dbReference>
<dbReference type="GO" id="GO:0003725">
    <property type="term" value="F:double-stranded RNA binding"/>
    <property type="evidence" value="ECO:0007669"/>
    <property type="project" value="InterPro"/>
</dbReference>
<feature type="transmembrane region" description="Helical" evidence="13">
    <location>
        <begin position="518"/>
        <end position="537"/>
    </location>
</feature>
<dbReference type="Pfam" id="PF01300">
    <property type="entry name" value="Sua5_yciO_yrdC"/>
    <property type="match status" value="1"/>
</dbReference>
<accession>A0A4D9DY90</accession>
<feature type="transmembrane region" description="Helical" evidence="13">
    <location>
        <begin position="183"/>
        <end position="205"/>
    </location>
</feature>
<dbReference type="GO" id="GO:0061710">
    <property type="term" value="F:L-threonylcarbamoyladenylate synthase"/>
    <property type="evidence" value="ECO:0007669"/>
    <property type="project" value="UniProtKB-EC"/>
</dbReference>
<comment type="similarity">
    <text evidence="4">Belongs to the SUA5 family.</text>
</comment>
<evidence type="ECO:0000256" key="1">
    <source>
        <dbReference type="ARBA" id="ARBA00004141"/>
    </source>
</evidence>
<evidence type="ECO:0000256" key="5">
    <source>
        <dbReference type="ARBA" id="ARBA00012584"/>
    </source>
</evidence>
<evidence type="ECO:0000256" key="6">
    <source>
        <dbReference type="ARBA" id="ARBA00015492"/>
    </source>
</evidence>
<keyword evidence="8" id="KW-0808">Transferase</keyword>
<proteinExistence type="inferred from homology"/>
<feature type="transmembrane region" description="Helical" evidence="13">
    <location>
        <begin position="605"/>
        <end position="627"/>
    </location>
</feature>
<feature type="transmembrane region" description="Helical" evidence="13">
    <location>
        <begin position="574"/>
        <end position="593"/>
    </location>
</feature>
<evidence type="ECO:0000256" key="4">
    <source>
        <dbReference type="ARBA" id="ARBA00007663"/>
    </source>
</evidence>
<dbReference type="EMBL" id="QXTE01000294">
    <property type="protein sequence ID" value="TFJ99962.1"/>
    <property type="molecule type" value="Genomic_DNA"/>
</dbReference>
<keyword evidence="10 13" id="KW-1133">Transmembrane helix</keyword>
<reference evidence="15 16" key="1">
    <citation type="submission" date="2019-04" db="EMBL/GenBank/DDBJ databases">
        <title>Draft genome of the big-headed turtle Platysternon megacephalum.</title>
        <authorList>
            <person name="Gong S."/>
        </authorList>
    </citation>
    <scope>NUCLEOTIDE SEQUENCE [LARGE SCALE GENOMIC DNA]</scope>
    <source>
        <strain evidence="15">DO16091913</strain>
        <tissue evidence="15">Muscle</tissue>
    </source>
</reference>
<comment type="catalytic activity">
    <reaction evidence="12">
        <text>L-threonine + hydrogencarbonate + ATP = L-threonylcarbamoyladenylate + diphosphate + H2O</text>
        <dbReference type="Rhea" id="RHEA:36407"/>
        <dbReference type="ChEBI" id="CHEBI:15377"/>
        <dbReference type="ChEBI" id="CHEBI:17544"/>
        <dbReference type="ChEBI" id="CHEBI:30616"/>
        <dbReference type="ChEBI" id="CHEBI:33019"/>
        <dbReference type="ChEBI" id="CHEBI:57926"/>
        <dbReference type="ChEBI" id="CHEBI:73682"/>
        <dbReference type="EC" id="2.7.7.87"/>
    </reaction>
</comment>
<keyword evidence="9 13" id="KW-0812">Transmembrane</keyword>
<feature type="transmembrane region" description="Helical" evidence="13">
    <location>
        <begin position="392"/>
        <end position="415"/>
    </location>
</feature>
<feature type="transmembrane region" description="Helical" evidence="13">
    <location>
        <begin position="20"/>
        <end position="38"/>
    </location>
</feature>
<dbReference type="GO" id="GO:0000049">
    <property type="term" value="F:tRNA binding"/>
    <property type="evidence" value="ECO:0007669"/>
    <property type="project" value="TreeGrafter"/>
</dbReference>
<dbReference type="InterPro" id="IPR006070">
    <property type="entry name" value="Sua5-like_dom"/>
</dbReference>
<evidence type="ECO:0000313" key="16">
    <source>
        <dbReference type="Proteomes" id="UP000297703"/>
    </source>
</evidence>
<feature type="transmembrane region" description="Helical" evidence="13">
    <location>
        <begin position="252"/>
        <end position="271"/>
    </location>
</feature>
<feature type="transmembrane region" description="Helical" evidence="13">
    <location>
        <begin position="549"/>
        <end position="567"/>
    </location>
</feature>
<reference evidence="15 16" key="2">
    <citation type="submission" date="2019-04" db="EMBL/GenBank/DDBJ databases">
        <title>The genome sequence of big-headed turtle.</title>
        <authorList>
            <person name="Gong S."/>
        </authorList>
    </citation>
    <scope>NUCLEOTIDE SEQUENCE [LARGE SCALE GENOMIC DNA]</scope>
    <source>
        <strain evidence="15">DO16091913</strain>
        <tissue evidence="15">Muscle</tissue>
    </source>
</reference>
<dbReference type="Proteomes" id="UP000297703">
    <property type="component" value="Unassembled WGS sequence"/>
</dbReference>
<feature type="transmembrane region" description="Helical" evidence="13">
    <location>
        <begin position="368"/>
        <end position="385"/>
    </location>
</feature>
<feature type="transmembrane region" description="Helical" evidence="13">
    <location>
        <begin position="157"/>
        <end position="177"/>
    </location>
</feature>
<evidence type="ECO:0000256" key="8">
    <source>
        <dbReference type="ARBA" id="ARBA00022679"/>
    </source>
</evidence>
<sequence>MASTEGFAAVFYSEPSVLGLLSNVISAFLVCLQNFSFAHTDIRPEGVENILAGVHLILIGGLSQLLAGFLAFRKYDHLGGTAFLAFAALWSSYGATRVISGAYPPLNNTTLTSENATYLLPTDAAQPSTSESAVAGLVAYIFISFILSFCSATVNYIMPFVFGAITLTLVFEAVGLFGQWALVVSGVLELVIVVCGLYGAVALLFKGITQRYILPGFGNPLFNVLLLGSANSGSSKTIGEEKKKNTKYAEPMALNHLCDTISPFIFAFYAFGYMKTFYVGAIWVSINSICQLFSSFYSYLRDDVYYTTKFGVHSLYWLVMSWEEFTLTVFISIDNVQQSRMGMIGDWFFLATACMLFLMAFNKDVLEVLQNAAFILLTISTIRQIPIRGAYVFFGVSCSLYTAISLYTTFASLINSIGEKALIPVGAQVMSSSTLQSVLMSVKSYLMNSKNIPGATICKVPDALFYICNGLAALSAIQGTLNDPIRQHLSIPSVLIPGAIFQLYVCRIQVQRGRRFGSILPFCYAAIWATWTWLRFAGHLLNIDAASDGGFTAGSVAFLVVNVFLMVIASYSNLVLLCLTFVMEVLIICFLLFTVEHLPLPLEIVMLSIFGAICIYGATASLANCIFGKDLIMMGPPLFRVEMTKEDTKDPPPCFCPSSHRTSSLRSIANLLNEGAVCGVPTDTVYALAASCKQPEAIEKIYRIKDRPQEKPICIFISNLDQLRAAAPPFSPLLWEFMENVYPGGIGCIIKKGEWLKKLGVGAGYDRVGTKDSIMIRVPDQTITVHLIDMTGPLAITSANPSGETDSTHHDMVISRLGYKLEGVLCDGESNEVVASTVVNCTKIDEDGITILREGCVPAAKVWQIFERVKNGAA</sequence>
<evidence type="ECO:0000256" key="12">
    <source>
        <dbReference type="ARBA" id="ARBA00048366"/>
    </source>
</evidence>
<dbReference type="GO" id="GO:0016020">
    <property type="term" value="C:membrane"/>
    <property type="evidence" value="ECO:0007669"/>
    <property type="project" value="UniProtKB-SubCell"/>
</dbReference>
<keyword evidence="11 13" id="KW-0472">Membrane</keyword>
<dbReference type="PANTHER" id="PTHR17490:SF14">
    <property type="entry name" value="THREONYLCARBAMOYL-AMP SYNTHASE"/>
    <property type="match status" value="1"/>
</dbReference>
<evidence type="ECO:0000256" key="9">
    <source>
        <dbReference type="ARBA" id="ARBA00022692"/>
    </source>
</evidence>
<dbReference type="SUPFAM" id="SSF55821">
    <property type="entry name" value="YrdC/RibB"/>
    <property type="match status" value="1"/>
</dbReference>
<feature type="domain" description="YrdC-like" evidence="14">
    <location>
        <begin position="662"/>
        <end position="857"/>
    </location>
</feature>
<keyword evidence="16" id="KW-1185">Reference proteome</keyword>
<name>A0A4D9DY90_9SAUR</name>
<protein>
    <recommendedName>
        <fullName evidence="6">Threonylcarbamoyl-AMP synthase</fullName>
        <ecNumber evidence="5">2.7.7.87</ecNumber>
    </recommendedName>
</protein>
<feature type="transmembrane region" description="Helical" evidence="13">
    <location>
        <begin position="345"/>
        <end position="362"/>
    </location>
</feature>
<dbReference type="OrthoDB" id="3648309at2759"/>
<evidence type="ECO:0000256" key="10">
    <source>
        <dbReference type="ARBA" id="ARBA00022989"/>
    </source>
</evidence>
<dbReference type="STRING" id="55544.A0A4D9DY90"/>
<feature type="transmembrane region" description="Helical" evidence="13">
    <location>
        <begin position="50"/>
        <end position="72"/>
    </location>
</feature>
<evidence type="ECO:0000256" key="7">
    <source>
        <dbReference type="ARBA" id="ARBA00022490"/>
    </source>
</evidence>
<evidence type="ECO:0000256" key="11">
    <source>
        <dbReference type="ARBA" id="ARBA00023136"/>
    </source>
</evidence>
<dbReference type="Pfam" id="PF01184">
    <property type="entry name" value="Gpr1_Fun34_YaaH"/>
    <property type="match status" value="1"/>
</dbReference>
<dbReference type="PROSITE" id="PS51163">
    <property type="entry name" value="YRDC"/>
    <property type="match status" value="1"/>
</dbReference>